<dbReference type="InterPro" id="IPR010998">
    <property type="entry name" value="Integrase_recombinase_N"/>
</dbReference>
<dbReference type="InterPro" id="IPR050090">
    <property type="entry name" value="Tyrosine_recombinase_XerCD"/>
</dbReference>
<evidence type="ECO:0000256" key="1">
    <source>
        <dbReference type="ARBA" id="ARBA00008857"/>
    </source>
</evidence>
<feature type="domain" description="Core-binding (CB)" evidence="6">
    <location>
        <begin position="14"/>
        <end position="106"/>
    </location>
</feature>
<sequence length="321" mass="36210">MRAPTSAPDQSLHPSLSQLVAQFLQERERDLAQASRRTYRIALEQFAKTCPVPLAQIQPVHVQTFLNGLKGRPFQSRSGQWIHPPASPATYNLKRLALQQFFEWAHGRGYFQTPLPTQAIRAARLPTRLPRDLDRLLLQRVLERAQSHSLRYAALIRLMLECGLRAQELLDLTIQDFQMSPEGSLLEVRCGKGSKPRAVAVGAPLAELLQNYLNLERGLYAPTDPLFVSQSRCSAYQGKPLTYDGLRHIVLKLTEPEPGQQTPHQFRHSFATLLLDRGVAPEHIQHLLGHTTAAMTMRYTQRANLRAAIARSREVLDQGLV</sequence>
<dbReference type="InterPro" id="IPR013762">
    <property type="entry name" value="Integrase-like_cat_sf"/>
</dbReference>
<dbReference type="Proteomes" id="UP000830835">
    <property type="component" value="Unassembled WGS sequence"/>
</dbReference>
<accession>A0ABT0CBT6</accession>
<dbReference type="EMBL" id="JAFIRA010000024">
    <property type="protein sequence ID" value="MCJ2543259.1"/>
    <property type="molecule type" value="Genomic_DNA"/>
</dbReference>
<evidence type="ECO:0000313" key="7">
    <source>
        <dbReference type="EMBL" id="MCJ2543259.1"/>
    </source>
</evidence>
<dbReference type="SUPFAM" id="SSF56349">
    <property type="entry name" value="DNA breaking-rejoining enzymes"/>
    <property type="match status" value="1"/>
</dbReference>
<evidence type="ECO:0000256" key="4">
    <source>
        <dbReference type="PROSITE-ProRule" id="PRU01248"/>
    </source>
</evidence>
<protein>
    <submittedName>
        <fullName evidence="7">Site-specific integrase</fullName>
    </submittedName>
</protein>
<keyword evidence="8" id="KW-1185">Reference proteome</keyword>
<dbReference type="PANTHER" id="PTHR30349">
    <property type="entry name" value="PHAGE INTEGRASE-RELATED"/>
    <property type="match status" value="1"/>
</dbReference>
<dbReference type="InterPro" id="IPR011010">
    <property type="entry name" value="DNA_brk_join_enz"/>
</dbReference>
<dbReference type="InterPro" id="IPR044068">
    <property type="entry name" value="CB"/>
</dbReference>
<keyword evidence="3" id="KW-0233">DNA recombination</keyword>
<dbReference type="RefSeq" id="WP_244350535.1">
    <property type="nucleotide sequence ID" value="NZ_JAFIRA010000024.1"/>
</dbReference>
<dbReference type="InterPro" id="IPR002104">
    <property type="entry name" value="Integrase_catalytic"/>
</dbReference>
<name>A0ABT0CBT6_THEVL</name>
<evidence type="ECO:0000256" key="3">
    <source>
        <dbReference type="ARBA" id="ARBA00023172"/>
    </source>
</evidence>
<comment type="caution">
    <text evidence="7">The sequence shown here is derived from an EMBL/GenBank/DDBJ whole genome shotgun (WGS) entry which is preliminary data.</text>
</comment>
<evidence type="ECO:0000313" key="8">
    <source>
        <dbReference type="Proteomes" id="UP000830835"/>
    </source>
</evidence>
<evidence type="ECO:0000256" key="2">
    <source>
        <dbReference type="ARBA" id="ARBA00023125"/>
    </source>
</evidence>
<evidence type="ECO:0000259" key="5">
    <source>
        <dbReference type="PROSITE" id="PS51898"/>
    </source>
</evidence>
<comment type="similarity">
    <text evidence="1">Belongs to the 'phage' integrase family.</text>
</comment>
<organism evidence="7 8">
    <name type="scientific">Thermostichus vulcanus str. 'Rupite'</name>
    <dbReference type="NCBI Taxonomy" id="2813851"/>
    <lineage>
        <taxon>Bacteria</taxon>
        <taxon>Bacillati</taxon>
        <taxon>Cyanobacteriota</taxon>
        <taxon>Cyanophyceae</taxon>
        <taxon>Thermostichales</taxon>
        <taxon>Thermostichaceae</taxon>
        <taxon>Thermostichus</taxon>
    </lineage>
</organism>
<evidence type="ECO:0000259" key="6">
    <source>
        <dbReference type="PROSITE" id="PS51900"/>
    </source>
</evidence>
<feature type="domain" description="Tyr recombinase" evidence="5">
    <location>
        <begin position="128"/>
        <end position="317"/>
    </location>
</feature>
<keyword evidence="2 4" id="KW-0238">DNA-binding</keyword>
<dbReference type="Pfam" id="PF00589">
    <property type="entry name" value="Phage_integrase"/>
    <property type="match status" value="1"/>
</dbReference>
<reference evidence="7" key="1">
    <citation type="submission" date="2021-02" db="EMBL/GenBank/DDBJ databases">
        <title>The CRISPR/cas machinery reduction and long-range gene transfer in the hot spring cyanobacterium Synechococcus.</title>
        <authorList>
            <person name="Dvorak P."/>
            <person name="Jahodarova E."/>
            <person name="Hasler P."/>
            <person name="Poulickova A."/>
        </authorList>
    </citation>
    <scope>NUCLEOTIDE SEQUENCE</scope>
    <source>
        <strain evidence="7">Rupite</strain>
    </source>
</reference>
<proteinExistence type="inferred from homology"/>
<dbReference type="PROSITE" id="PS51900">
    <property type="entry name" value="CB"/>
    <property type="match status" value="1"/>
</dbReference>
<gene>
    <name evidence="7" type="ORF">JX360_10120</name>
</gene>
<dbReference type="CDD" id="cd00397">
    <property type="entry name" value="DNA_BRE_C"/>
    <property type="match status" value="1"/>
</dbReference>
<dbReference type="PROSITE" id="PS51898">
    <property type="entry name" value="TYR_RECOMBINASE"/>
    <property type="match status" value="1"/>
</dbReference>
<dbReference type="Gene3D" id="1.10.443.10">
    <property type="entry name" value="Intergrase catalytic core"/>
    <property type="match status" value="1"/>
</dbReference>
<dbReference type="Gene3D" id="1.10.150.130">
    <property type="match status" value="1"/>
</dbReference>
<dbReference type="PANTHER" id="PTHR30349:SF41">
    <property type="entry name" value="INTEGRASE_RECOMBINASE PROTEIN MJ0367-RELATED"/>
    <property type="match status" value="1"/>
</dbReference>